<organism evidence="9 10">
    <name type="scientific">Sporothrix stenoceras</name>
    <dbReference type="NCBI Taxonomy" id="5173"/>
    <lineage>
        <taxon>Eukaryota</taxon>
        <taxon>Fungi</taxon>
        <taxon>Dikarya</taxon>
        <taxon>Ascomycota</taxon>
        <taxon>Pezizomycotina</taxon>
        <taxon>Sordariomycetes</taxon>
        <taxon>Sordariomycetidae</taxon>
        <taxon>Ophiostomatales</taxon>
        <taxon>Ophiostomataceae</taxon>
        <taxon>Sporothrix</taxon>
    </lineage>
</organism>
<feature type="region of interest" description="Disordered" evidence="7">
    <location>
        <begin position="114"/>
        <end position="153"/>
    </location>
</feature>
<keyword evidence="3" id="KW-0805">Transcription regulation</keyword>
<feature type="compositionally biased region" description="Low complexity" evidence="7">
    <location>
        <begin position="133"/>
        <end position="152"/>
    </location>
</feature>
<evidence type="ECO:0000256" key="5">
    <source>
        <dbReference type="ARBA" id="ARBA00023163"/>
    </source>
</evidence>
<feature type="region of interest" description="Disordered" evidence="7">
    <location>
        <begin position="166"/>
        <end position="215"/>
    </location>
</feature>
<keyword evidence="2" id="KW-0862">Zinc</keyword>
<dbReference type="Pfam" id="PF00172">
    <property type="entry name" value="Zn_clus"/>
    <property type="match status" value="1"/>
</dbReference>
<dbReference type="InterPro" id="IPR036864">
    <property type="entry name" value="Zn2-C6_fun-type_DNA-bd_sf"/>
</dbReference>
<feature type="compositionally biased region" description="Acidic residues" evidence="7">
    <location>
        <begin position="119"/>
        <end position="129"/>
    </location>
</feature>
<dbReference type="PANTHER" id="PTHR37534">
    <property type="entry name" value="TRANSCRIPTIONAL ACTIVATOR PROTEIN UGA3"/>
    <property type="match status" value="1"/>
</dbReference>
<dbReference type="PROSITE" id="PS00463">
    <property type="entry name" value="ZN2_CY6_FUNGAL_1"/>
    <property type="match status" value="1"/>
</dbReference>
<evidence type="ECO:0000256" key="7">
    <source>
        <dbReference type="SAM" id="MobiDB-lite"/>
    </source>
</evidence>
<dbReference type="Gene3D" id="4.10.240.10">
    <property type="entry name" value="Zn(2)-C6 fungal-type DNA-binding domain"/>
    <property type="match status" value="1"/>
</dbReference>
<protein>
    <recommendedName>
        <fullName evidence="8">Zn(2)-C6 fungal-type domain-containing protein</fullName>
    </recommendedName>
</protein>
<evidence type="ECO:0000256" key="3">
    <source>
        <dbReference type="ARBA" id="ARBA00023015"/>
    </source>
</evidence>
<dbReference type="SMART" id="SM00066">
    <property type="entry name" value="GAL4"/>
    <property type="match status" value="1"/>
</dbReference>
<evidence type="ECO:0000256" key="1">
    <source>
        <dbReference type="ARBA" id="ARBA00004123"/>
    </source>
</evidence>
<dbReference type="CDD" id="cd12148">
    <property type="entry name" value="fungal_TF_MHR"/>
    <property type="match status" value="1"/>
</dbReference>
<keyword evidence="10" id="KW-1185">Reference proteome</keyword>
<dbReference type="Proteomes" id="UP001583186">
    <property type="component" value="Unassembled WGS sequence"/>
</dbReference>
<dbReference type="EMBL" id="JAWCUI010000028">
    <property type="protein sequence ID" value="KAL1895260.1"/>
    <property type="molecule type" value="Genomic_DNA"/>
</dbReference>
<proteinExistence type="predicted"/>
<gene>
    <name evidence="9" type="ORF">Sste5346_005407</name>
</gene>
<evidence type="ECO:0000256" key="2">
    <source>
        <dbReference type="ARBA" id="ARBA00022833"/>
    </source>
</evidence>
<dbReference type="Pfam" id="PF11951">
    <property type="entry name" value="Fungal_trans_2"/>
    <property type="match status" value="1"/>
</dbReference>
<keyword evidence="6" id="KW-0539">Nucleus</keyword>
<sequence length="633" mass="69820">MAHRQQRRKLQSCDACRMAHARCDVQLPTCGRCTLLGTACVRGKPIPFRYSNVLAEEQEDENNSTTRLTRSSRVAAARRREASKAEFGFADDQVWLTPPPGDVEFVFEYVPGLAASQDGSDDDDEDESEVCTPPQLELAPLSPQSQSPPRVSVVEEDPIDTQIGVSAVAVPPPIQLQAPSHTPGDETTPDDCLWLPGHDTSHYHNGPSPATSSSAADYSSRSVSFILTPTAASAHLASPHNLLRRHWPLENDHEATLLRHFVTDLSSWFDYGDPQNTFATSVVQCAASSPPLLNAIFAVSSRHIGLLKGDDDEDASALADNYHRTCLKLLIPLLNDTNAALDERLYAATVILRLYEEIMGQDMENHLMGTHTFVRLHEYAQSSPIRQAVFRVALRQEIVISFRTQRPVQLLREYVRADHSLRGASPSPSSSSGGGEDDWALAFHMFVMCAEVLTFCYGEEGDAPVTISSELGPSTPPSWDDLAWRAQQWINTLPLSYEPLLYCPPGPGQVFPTIMLLNDCHVAARQHYLLTQILLAAHDPRRPHLGPRAAESTKVTNAAIKDHVRSLCGITLSNKHCVPSMFTACIAIAICGDLFTDLVEQQALFDILTTTDRELAWPTAAIQAHLREQWGWT</sequence>
<dbReference type="InterPro" id="IPR021858">
    <property type="entry name" value="Fun_TF"/>
</dbReference>
<reference evidence="9 10" key="1">
    <citation type="journal article" date="2024" name="IMA Fungus">
        <title>IMA Genome - F19 : A genome assembly and annotation guide to empower mycologists, including annotated draft genome sequences of Ceratocystis pirilliformis, Diaporthe australafricana, Fusarium ophioides, Paecilomyces lecythidis, and Sporothrix stenoceras.</title>
        <authorList>
            <person name="Aylward J."/>
            <person name="Wilson A.M."/>
            <person name="Visagie C.M."/>
            <person name="Spraker J."/>
            <person name="Barnes I."/>
            <person name="Buitendag C."/>
            <person name="Ceriani C."/>
            <person name="Del Mar Angel L."/>
            <person name="du Plessis D."/>
            <person name="Fuchs T."/>
            <person name="Gasser K."/>
            <person name="Kramer D."/>
            <person name="Li W."/>
            <person name="Munsamy K."/>
            <person name="Piso A."/>
            <person name="Price J.L."/>
            <person name="Sonnekus B."/>
            <person name="Thomas C."/>
            <person name="van der Nest A."/>
            <person name="van Dijk A."/>
            <person name="van Heerden A."/>
            <person name="van Vuuren N."/>
            <person name="Yilmaz N."/>
            <person name="Duong T.A."/>
            <person name="van der Merwe N.A."/>
            <person name="Wingfield M.J."/>
            <person name="Wingfield B.D."/>
        </authorList>
    </citation>
    <scope>NUCLEOTIDE SEQUENCE [LARGE SCALE GENOMIC DNA]</scope>
    <source>
        <strain evidence="9 10">CMW 5346</strain>
    </source>
</reference>
<keyword evidence="5" id="KW-0804">Transcription</keyword>
<comment type="subcellular location">
    <subcellularLocation>
        <location evidence="1">Nucleus</location>
    </subcellularLocation>
</comment>
<evidence type="ECO:0000256" key="4">
    <source>
        <dbReference type="ARBA" id="ARBA00023125"/>
    </source>
</evidence>
<dbReference type="PANTHER" id="PTHR37534:SF2">
    <property type="entry name" value="N-ACETYLTRANSFERASE DOMAIN-CONTAINING PROTEIN"/>
    <property type="match status" value="1"/>
</dbReference>
<keyword evidence="4" id="KW-0238">DNA-binding</keyword>
<accession>A0ABR3Z5C1</accession>
<comment type="caution">
    <text evidence="9">The sequence shown here is derived from an EMBL/GenBank/DDBJ whole genome shotgun (WGS) entry which is preliminary data.</text>
</comment>
<dbReference type="PROSITE" id="PS50048">
    <property type="entry name" value="ZN2_CY6_FUNGAL_2"/>
    <property type="match status" value="1"/>
</dbReference>
<dbReference type="CDD" id="cd00067">
    <property type="entry name" value="GAL4"/>
    <property type="match status" value="1"/>
</dbReference>
<feature type="domain" description="Zn(2)-C6 fungal-type" evidence="8">
    <location>
        <begin position="12"/>
        <end position="42"/>
    </location>
</feature>
<dbReference type="SUPFAM" id="SSF57701">
    <property type="entry name" value="Zn2/Cys6 DNA-binding domain"/>
    <property type="match status" value="1"/>
</dbReference>
<evidence type="ECO:0000313" key="9">
    <source>
        <dbReference type="EMBL" id="KAL1895260.1"/>
    </source>
</evidence>
<evidence type="ECO:0000259" key="8">
    <source>
        <dbReference type="PROSITE" id="PS50048"/>
    </source>
</evidence>
<dbReference type="InterPro" id="IPR001138">
    <property type="entry name" value="Zn2Cys6_DnaBD"/>
</dbReference>
<name>A0ABR3Z5C1_9PEZI</name>
<evidence type="ECO:0000256" key="6">
    <source>
        <dbReference type="ARBA" id="ARBA00023242"/>
    </source>
</evidence>
<evidence type="ECO:0000313" key="10">
    <source>
        <dbReference type="Proteomes" id="UP001583186"/>
    </source>
</evidence>